<dbReference type="PROSITE" id="PS50113">
    <property type="entry name" value="PAC"/>
    <property type="match status" value="1"/>
</dbReference>
<dbReference type="PROSITE" id="PS50112">
    <property type="entry name" value="PAS"/>
    <property type="match status" value="2"/>
</dbReference>
<dbReference type="InterPro" id="IPR052155">
    <property type="entry name" value="Biofilm_reg_signaling"/>
</dbReference>
<dbReference type="CDD" id="cd00130">
    <property type="entry name" value="PAS"/>
    <property type="match status" value="2"/>
</dbReference>
<dbReference type="InterPro" id="IPR001610">
    <property type="entry name" value="PAC"/>
</dbReference>
<dbReference type="Gene3D" id="3.30.450.40">
    <property type="match status" value="1"/>
</dbReference>
<name>A0A7X6DM17_9BACT</name>
<sequence>MNKCKGILRCLAGSNVLGLFLWDVHGNITEANDAFLNMVGYTREELLSGRLRSRDMTPEEYRRLDEKGLRDLAETGVCAPFEKEYVRKDGSRVPILFGAIMLEGSQHSGISFVLDLTNRDKVQKALSESEAQREAILEASFDCIITIDHEGKILEFNPAAENTFGYRRSEVIGEEMAERIIPPASRERHWAGIRHALATGEGKVLGRRIEITAMRADGSEFPAELKMTRLFLKGPPAFTGFIRDISERKWIEQERHRLSFQERIARTETEEARRHMAFLSEAGTLLASSLDYETTLAGIARLAVPYLADGCVIDILEENQTLRRLAVAAADPAKEALGRKLFHRDPSDLNGQHPIRRALQIGKSIFLPEITDEMLVSVAWDDEHLKIARSLGLKSAILAPLRVGERTLGAISFVLIDSGRRYRTADLELAENLARQAGAALQNARRCRGSWKEIRAHKRSKDRL</sequence>
<dbReference type="InterPro" id="IPR003018">
    <property type="entry name" value="GAF"/>
</dbReference>
<dbReference type="SUPFAM" id="SSF55781">
    <property type="entry name" value="GAF domain-like"/>
    <property type="match status" value="1"/>
</dbReference>
<dbReference type="SMART" id="SM00065">
    <property type="entry name" value="GAF"/>
    <property type="match status" value="1"/>
</dbReference>
<feature type="domain" description="PAC" evidence="2">
    <location>
        <begin position="207"/>
        <end position="257"/>
    </location>
</feature>
<keyword evidence="4" id="KW-1185">Reference proteome</keyword>
<evidence type="ECO:0000259" key="1">
    <source>
        <dbReference type="PROSITE" id="PS50112"/>
    </source>
</evidence>
<dbReference type="Proteomes" id="UP000534783">
    <property type="component" value="Unassembled WGS sequence"/>
</dbReference>
<evidence type="ECO:0000313" key="3">
    <source>
        <dbReference type="EMBL" id="NKE69690.1"/>
    </source>
</evidence>
<proteinExistence type="predicted"/>
<feature type="domain" description="PAS" evidence="1">
    <location>
        <begin position="19"/>
        <end position="76"/>
    </location>
</feature>
<dbReference type="InterPro" id="IPR013767">
    <property type="entry name" value="PAS_fold"/>
</dbReference>
<accession>A0A7X6DM17</accession>
<dbReference type="Pfam" id="PF01590">
    <property type="entry name" value="GAF"/>
    <property type="match status" value="1"/>
</dbReference>
<reference evidence="3 4" key="1">
    <citation type="journal article" date="2020" name="Nature">
        <title>Bacterial chemolithoautotrophy via manganese oxidation.</title>
        <authorList>
            <person name="Yu H."/>
            <person name="Leadbetter J.R."/>
        </authorList>
    </citation>
    <scope>NUCLEOTIDE SEQUENCE [LARGE SCALE GENOMIC DNA]</scope>
    <source>
        <strain evidence="3 4">Mn-1</strain>
    </source>
</reference>
<dbReference type="Pfam" id="PF13426">
    <property type="entry name" value="PAS_9"/>
    <property type="match status" value="1"/>
</dbReference>
<dbReference type="SUPFAM" id="SSF55785">
    <property type="entry name" value="PYP-like sensor domain (PAS domain)"/>
    <property type="match status" value="2"/>
</dbReference>
<dbReference type="AlphaFoldDB" id="A0A7X6DM17"/>
<dbReference type="RefSeq" id="WP_168057979.1">
    <property type="nucleotide sequence ID" value="NZ_VTOW01000001.1"/>
</dbReference>
<dbReference type="InterPro" id="IPR029016">
    <property type="entry name" value="GAF-like_dom_sf"/>
</dbReference>
<gene>
    <name evidence="3" type="ORF">MNODULE_02875</name>
</gene>
<dbReference type="NCBIfam" id="TIGR00229">
    <property type="entry name" value="sensory_box"/>
    <property type="match status" value="2"/>
</dbReference>
<dbReference type="GO" id="GO:0006355">
    <property type="term" value="P:regulation of DNA-templated transcription"/>
    <property type="evidence" value="ECO:0007669"/>
    <property type="project" value="InterPro"/>
</dbReference>
<feature type="domain" description="PAS" evidence="1">
    <location>
        <begin position="129"/>
        <end position="200"/>
    </location>
</feature>
<evidence type="ECO:0000259" key="2">
    <source>
        <dbReference type="PROSITE" id="PS50113"/>
    </source>
</evidence>
<dbReference type="InterPro" id="IPR000700">
    <property type="entry name" value="PAS-assoc_C"/>
</dbReference>
<evidence type="ECO:0000313" key="4">
    <source>
        <dbReference type="Proteomes" id="UP000534783"/>
    </source>
</evidence>
<organism evidence="3 4">
    <name type="scientific">Candidatus Manganitrophus noduliformans</name>
    <dbReference type="NCBI Taxonomy" id="2606439"/>
    <lineage>
        <taxon>Bacteria</taxon>
        <taxon>Pseudomonadati</taxon>
        <taxon>Nitrospirota</taxon>
        <taxon>Nitrospiria</taxon>
        <taxon>Candidatus Troglogloeales</taxon>
        <taxon>Candidatus Manganitrophaceae</taxon>
        <taxon>Candidatus Manganitrophus</taxon>
    </lineage>
</organism>
<dbReference type="PANTHER" id="PTHR44757:SF2">
    <property type="entry name" value="BIOFILM ARCHITECTURE MAINTENANCE PROTEIN MBAA"/>
    <property type="match status" value="1"/>
</dbReference>
<dbReference type="EMBL" id="VTOW01000001">
    <property type="protein sequence ID" value="NKE69690.1"/>
    <property type="molecule type" value="Genomic_DNA"/>
</dbReference>
<dbReference type="SMART" id="SM00091">
    <property type="entry name" value="PAS"/>
    <property type="match status" value="2"/>
</dbReference>
<dbReference type="PANTHER" id="PTHR44757">
    <property type="entry name" value="DIGUANYLATE CYCLASE DGCP"/>
    <property type="match status" value="1"/>
</dbReference>
<dbReference type="InterPro" id="IPR000014">
    <property type="entry name" value="PAS"/>
</dbReference>
<protein>
    <submittedName>
        <fullName evidence="3">PAS domain S-box protein</fullName>
    </submittedName>
</protein>
<dbReference type="Gene3D" id="3.30.450.20">
    <property type="entry name" value="PAS domain"/>
    <property type="match status" value="2"/>
</dbReference>
<dbReference type="InterPro" id="IPR035965">
    <property type="entry name" value="PAS-like_dom_sf"/>
</dbReference>
<dbReference type="SMART" id="SM00086">
    <property type="entry name" value="PAC"/>
    <property type="match status" value="2"/>
</dbReference>
<comment type="caution">
    <text evidence="3">The sequence shown here is derived from an EMBL/GenBank/DDBJ whole genome shotgun (WGS) entry which is preliminary data.</text>
</comment>
<dbReference type="Pfam" id="PF00989">
    <property type="entry name" value="PAS"/>
    <property type="match status" value="1"/>
</dbReference>